<dbReference type="PANTHER" id="PTHR43386">
    <property type="entry name" value="OLIGOPEPTIDE TRANSPORT SYSTEM PERMEASE PROTEIN APPC"/>
    <property type="match status" value="1"/>
</dbReference>
<evidence type="ECO:0000256" key="2">
    <source>
        <dbReference type="ARBA" id="ARBA00022448"/>
    </source>
</evidence>
<feature type="transmembrane region" description="Helical" evidence="7">
    <location>
        <begin position="232"/>
        <end position="252"/>
    </location>
</feature>
<evidence type="ECO:0000256" key="5">
    <source>
        <dbReference type="ARBA" id="ARBA00022989"/>
    </source>
</evidence>
<gene>
    <name evidence="9" type="ORF">LY28_00137</name>
</gene>
<dbReference type="Proteomes" id="UP000248132">
    <property type="component" value="Unassembled WGS sequence"/>
</dbReference>
<evidence type="ECO:0000313" key="10">
    <source>
        <dbReference type="Proteomes" id="UP000248132"/>
    </source>
</evidence>
<feature type="domain" description="ABC transmembrane type-1" evidence="8">
    <location>
        <begin position="63"/>
        <end position="253"/>
    </location>
</feature>
<dbReference type="InterPro" id="IPR050366">
    <property type="entry name" value="BP-dependent_transpt_permease"/>
</dbReference>
<dbReference type="PANTHER" id="PTHR43386:SF1">
    <property type="entry name" value="D,D-DIPEPTIDE TRANSPORT SYSTEM PERMEASE PROTEIN DDPC-RELATED"/>
    <property type="match status" value="1"/>
</dbReference>
<dbReference type="Pfam" id="PF00528">
    <property type="entry name" value="BPD_transp_1"/>
    <property type="match status" value="1"/>
</dbReference>
<comment type="subcellular location">
    <subcellularLocation>
        <location evidence="1 7">Cell membrane</location>
        <topology evidence="1 7">Multi-pass membrane protein</topology>
    </subcellularLocation>
</comment>
<feature type="transmembrane region" description="Helical" evidence="7">
    <location>
        <begin position="101"/>
        <end position="122"/>
    </location>
</feature>
<evidence type="ECO:0000256" key="6">
    <source>
        <dbReference type="ARBA" id="ARBA00023136"/>
    </source>
</evidence>
<dbReference type="GO" id="GO:0005886">
    <property type="term" value="C:plasma membrane"/>
    <property type="evidence" value="ECO:0007669"/>
    <property type="project" value="UniProtKB-SubCell"/>
</dbReference>
<feature type="transmembrane region" description="Helical" evidence="7">
    <location>
        <begin position="184"/>
        <end position="211"/>
    </location>
</feature>
<dbReference type="OrthoDB" id="9797852at2"/>
<evidence type="ECO:0000313" key="9">
    <source>
        <dbReference type="EMBL" id="PYG90257.1"/>
    </source>
</evidence>
<comment type="similarity">
    <text evidence="7">Belongs to the binding-protein-dependent transport system permease family.</text>
</comment>
<protein>
    <submittedName>
        <fullName evidence="9">Peptide/nickel transport system permease protein</fullName>
    </submittedName>
</protein>
<keyword evidence="10" id="KW-1185">Reference proteome</keyword>
<feature type="transmembrane region" description="Helical" evidence="7">
    <location>
        <begin position="157"/>
        <end position="178"/>
    </location>
</feature>
<dbReference type="InterPro" id="IPR035906">
    <property type="entry name" value="MetI-like_sf"/>
</dbReference>
<dbReference type="CDD" id="cd06261">
    <property type="entry name" value="TM_PBP2"/>
    <property type="match status" value="1"/>
</dbReference>
<evidence type="ECO:0000256" key="3">
    <source>
        <dbReference type="ARBA" id="ARBA00022475"/>
    </source>
</evidence>
<keyword evidence="5 7" id="KW-1133">Transmembrane helix</keyword>
<keyword evidence="6 7" id="KW-0472">Membrane</keyword>
<dbReference type="AlphaFoldDB" id="A0A318XRP1"/>
<organism evidence="9 10">
    <name type="scientific">Ruminiclostridium sufflavum DSM 19573</name>
    <dbReference type="NCBI Taxonomy" id="1121337"/>
    <lineage>
        <taxon>Bacteria</taxon>
        <taxon>Bacillati</taxon>
        <taxon>Bacillota</taxon>
        <taxon>Clostridia</taxon>
        <taxon>Eubacteriales</taxon>
        <taxon>Oscillospiraceae</taxon>
        <taxon>Ruminiclostridium</taxon>
    </lineage>
</organism>
<keyword evidence="3" id="KW-1003">Cell membrane</keyword>
<accession>A0A318XRP1</accession>
<keyword evidence="2 7" id="KW-0813">Transport</keyword>
<dbReference type="Gene3D" id="1.10.3720.10">
    <property type="entry name" value="MetI-like"/>
    <property type="match status" value="1"/>
</dbReference>
<dbReference type="GO" id="GO:0055085">
    <property type="term" value="P:transmembrane transport"/>
    <property type="evidence" value="ECO:0007669"/>
    <property type="project" value="InterPro"/>
</dbReference>
<comment type="caution">
    <text evidence="9">The sequence shown here is derived from an EMBL/GenBank/DDBJ whole genome shotgun (WGS) entry which is preliminary data.</text>
</comment>
<dbReference type="RefSeq" id="WP_110460236.1">
    <property type="nucleotide sequence ID" value="NZ_QKMR01000001.1"/>
</dbReference>
<name>A0A318XRP1_9FIRM</name>
<proteinExistence type="inferred from homology"/>
<dbReference type="PROSITE" id="PS50928">
    <property type="entry name" value="ABC_TM1"/>
    <property type="match status" value="1"/>
</dbReference>
<feature type="transmembrane region" description="Helical" evidence="7">
    <location>
        <begin position="61"/>
        <end position="89"/>
    </location>
</feature>
<evidence type="ECO:0000256" key="7">
    <source>
        <dbReference type="RuleBase" id="RU363032"/>
    </source>
</evidence>
<sequence length="264" mass="28656">MKNKINIILPAAVILFCLFGFLLAAHNPKETNIMNKFMEPALQYPFGTDELGRCVFSRVLWGGWVTIGIVLAGSAIVAVFGSIIGLLLGQSSSVKNLVMDSLLNAVTAIPPIAYLIIFIGIWGNSIPTMLVALTASLILRMIKLVKTLTEVEMEKAYIMCAVSCGAGRARVLFVHILPNIIKGGIIHFLCLSCAEMIMAISGFSFIGLSLGDDVIDWGTMLASARNMIGMRPMLLFYPIFFIFLSTVSFNLLGKQLEKGETANA</sequence>
<dbReference type="InterPro" id="IPR000515">
    <property type="entry name" value="MetI-like"/>
</dbReference>
<evidence type="ECO:0000256" key="1">
    <source>
        <dbReference type="ARBA" id="ARBA00004651"/>
    </source>
</evidence>
<evidence type="ECO:0000259" key="8">
    <source>
        <dbReference type="PROSITE" id="PS50928"/>
    </source>
</evidence>
<dbReference type="EMBL" id="QKMR01000001">
    <property type="protein sequence ID" value="PYG90257.1"/>
    <property type="molecule type" value="Genomic_DNA"/>
</dbReference>
<keyword evidence="4 7" id="KW-0812">Transmembrane</keyword>
<dbReference type="SUPFAM" id="SSF161098">
    <property type="entry name" value="MetI-like"/>
    <property type="match status" value="1"/>
</dbReference>
<evidence type="ECO:0000256" key="4">
    <source>
        <dbReference type="ARBA" id="ARBA00022692"/>
    </source>
</evidence>
<reference evidence="9 10" key="1">
    <citation type="submission" date="2018-06" db="EMBL/GenBank/DDBJ databases">
        <title>Genomic Encyclopedia of Type Strains, Phase I: the one thousand microbial genomes (KMG-I) project.</title>
        <authorList>
            <person name="Kyrpides N."/>
        </authorList>
    </citation>
    <scope>NUCLEOTIDE SEQUENCE [LARGE SCALE GENOMIC DNA]</scope>
    <source>
        <strain evidence="9 10">DSM 19573</strain>
    </source>
</reference>